<dbReference type="EMBL" id="JXKQ01000023">
    <property type="protein sequence ID" value="OJG41459.1"/>
    <property type="molecule type" value="Genomic_DNA"/>
</dbReference>
<name>A0A1L8TAV2_9ENTE</name>
<dbReference type="PROSITE" id="PS50943">
    <property type="entry name" value="HTH_CROC1"/>
    <property type="match status" value="1"/>
</dbReference>
<dbReference type="InterPro" id="IPR001387">
    <property type="entry name" value="Cro/C1-type_HTH"/>
</dbReference>
<feature type="domain" description="HTH cro/C1-type" evidence="1">
    <location>
        <begin position="11"/>
        <end position="65"/>
    </location>
</feature>
<evidence type="ECO:0000313" key="2">
    <source>
        <dbReference type="EMBL" id="OJG41459.1"/>
    </source>
</evidence>
<dbReference type="SUPFAM" id="SSF47413">
    <property type="entry name" value="lambda repressor-like DNA-binding domains"/>
    <property type="match status" value="1"/>
</dbReference>
<evidence type="ECO:0000313" key="3">
    <source>
        <dbReference type="Proteomes" id="UP000182077"/>
    </source>
</evidence>
<dbReference type="Gene3D" id="1.10.260.40">
    <property type="entry name" value="lambda repressor-like DNA-binding domains"/>
    <property type="match status" value="1"/>
</dbReference>
<dbReference type="Pfam" id="PF01381">
    <property type="entry name" value="HTH_3"/>
    <property type="match status" value="1"/>
</dbReference>
<organism evidence="2 3">
    <name type="scientific">Enterococcus hermanniensis</name>
    <dbReference type="NCBI Taxonomy" id="249189"/>
    <lineage>
        <taxon>Bacteria</taxon>
        <taxon>Bacillati</taxon>
        <taxon>Bacillota</taxon>
        <taxon>Bacilli</taxon>
        <taxon>Lactobacillales</taxon>
        <taxon>Enterococcaceae</taxon>
        <taxon>Enterococcus</taxon>
    </lineage>
</organism>
<sequence>MKMIPVDKSKLEEKMKIKKLKDVDMAGELEVTKGTYSKYMSGQIIITLPSFIKIMNVLDIPDEEVGSFLIRK</sequence>
<dbReference type="InterPro" id="IPR010982">
    <property type="entry name" value="Lambda_DNA-bd_dom_sf"/>
</dbReference>
<accession>A0A1L8TAV2</accession>
<comment type="caution">
    <text evidence="2">The sequence shown here is derived from an EMBL/GenBank/DDBJ whole genome shotgun (WGS) entry which is preliminary data.</text>
</comment>
<keyword evidence="3" id="KW-1185">Reference proteome</keyword>
<protein>
    <recommendedName>
        <fullName evidence="1">HTH cro/C1-type domain-containing protein</fullName>
    </recommendedName>
</protein>
<reference evidence="2 3" key="1">
    <citation type="submission" date="2014-12" db="EMBL/GenBank/DDBJ databases">
        <title>Draft genome sequences of 29 type strains of Enterococci.</title>
        <authorList>
            <person name="Zhong Z."/>
            <person name="Sun Z."/>
            <person name="Liu W."/>
            <person name="Zhang W."/>
            <person name="Zhang H."/>
        </authorList>
    </citation>
    <scope>NUCLEOTIDE SEQUENCE [LARGE SCALE GENOMIC DNA]</scope>
    <source>
        <strain evidence="2 3">DSM 17122</strain>
    </source>
</reference>
<proteinExistence type="predicted"/>
<dbReference type="RefSeq" id="WP_071858811.1">
    <property type="nucleotide sequence ID" value="NZ_JBHSHK010000007.1"/>
</dbReference>
<gene>
    <name evidence="2" type="ORF">RV04_GL001199</name>
</gene>
<dbReference type="Proteomes" id="UP000182077">
    <property type="component" value="Unassembled WGS sequence"/>
</dbReference>
<dbReference type="AlphaFoldDB" id="A0A1L8TAV2"/>
<evidence type="ECO:0000259" key="1">
    <source>
        <dbReference type="PROSITE" id="PS50943"/>
    </source>
</evidence>
<dbReference type="SMART" id="SM00530">
    <property type="entry name" value="HTH_XRE"/>
    <property type="match status" value="1"/>
</dbReference>
<dbReference type="GO" id="GO:0003677">
    <property type="term" value="F:DNA binding"/>
    <property type="evidence" value="ECO:0007669"/>
    <property type="project" value="InterPro"/>
</dbReference>
<dbReference type="STRING" id="249189.RV04_GL001199"/>